<name>A0ABZ2YKY9_9BACT</name>
<dbReference type="Gene3D" id="2.30.320.10">
    <property type="entry name" value="YwqG-like"/>
    <property type="match status" value="1"/>
</dbReference>
<gene>
    <name evidence="1" type="ORF">WJU16_20870</name>
</gene>
<evidence type="ECO:0000313" key="1">
    <source>
        <dbReference type="EMBL" id="WZN40423.1"/>
    </source>
</evidence>
<proteinExistence type="predicted"/>
<dbReference type="SUPFAM" id="SSF103032">
    <property type="entry name" value="Hypothetical protein YwqG"/>
    <property type="match status" value="1"/>
</dbReference>
<organism evidence="1 2">
    <name type="scientific">Chitinophaga pollutisoli</name>
    <dbReference type="NCBI Taxonomy" id="3133966"/>
    <lineage>
        <taxon>Bacteria</taxon>
        <taxon>Pseudomonadati</taxon>
        <taxon>Bacteroidota</taxon>
        <taxon>Chitinophagia</taxon>
        <taxon>Chitinophagales</taxon>
        <taxon>Chitinophagaceae</taxon>
        <taxon>Chitinophaga</taxon>
    </lineage>
</organism>
<dbReference type="InterPro" id="IPR035948">
    <property type="entry name" value="YwqG-like_sf"/>
</dbReference>
<keyword evidence="2" id="KW-1185">Reference proteome</keyword>
<dbReference type="RefSeq" id="WP_341835346.1">
    <property type="nucleotide sequence ID" value="NZ_CP149822.1"/>
</dbReference>
<dbReference type="EMBL" id="CP149822">
    <property type="protein sequence ID" value="WZN40423.1"/>
    <property type="molecule type" value="Genomic_DNA"/>
</dbReference>
<dbReference type="Proteomes" id="UP001485459">
    <property type="component" value="Chromosome"/>
</dbReference>
<evidence type="ECO:0000313" key="2">
    <source>
        <dbReference type="Proteomes" id="UP001485459"/>
    </source>
</evidence>
<sequence>MFHYTGALGELILRPYPESGIGDLSYFLDEYRDRRYQATFRKQAAFCIDDVLEHLPEALKKEVSRILDAPLTPHAIGDNLFGQPGYWQGENEIIGDRQLEAEADLLLFQYEFGEGHIHFWITAAELAARDFGNVWLSYSGT</sequence>
<accession>A0ABZ2YKY9</accession>
<reference evidence="2" key="1">
    <citation type="submission" date="2024-03" db="EMBL/GenBank/DDBJ databases">
        <title>Chitinophaga horti sp. nov., isolated from garden soil.</title>
        <authorList>
            <person name="Lee D.S."/>
            <person name="Han D.M."/>
            <person name="Baek J.H."/>
            <person name="Choi D.G."/>
            <person name="Jeon J.H."/>
            <person name="Jeon C.O."/>
        </authorList>
    </citation>
    <scope>NUCLEOTIDE SEQUENCE [LARGE SCALE GENOMIC DNA]</scope>
    <source>
        <strain evidence="2">GPA1</strain>
    </source>
</reference>
<protein>
    <submittedName>
        <fullName evidence="1">DUF1963 domain-containing protein</fullName>
    </submittedName>
</protein>